<comment type="caution">
    <text evidence="1">The sequence shown here is derived from an EMBL/GenBank/DDBJ whole genome shotgun (WGS) entry which is preliminary data.</text>
</comment>
<protein>
    <submittedName>
        <fullName evidence="1">Uncharacterized protein</fullName>
    </submittedName>
</protein>
<gene>
    <name evidence="1" type="ORF">GCM10010985_45730</name>
</gene>
<dbReference type="Proteomes" id="UP000597138">
    <property type="component" value="Unassembled WGS sequence"/>
</dbReference>
<accession>A0ABQ1S014</accession>
<dbReference type="EMBL" id="BMEG01000009">
    <property type="protein sequence ID" value="GGD86007.1"/>
    <property type="molecule type" value="Genomic_DNA"/>
</dbReference>
<reference evidence="2" key="1">
    <citation type="journal article" date="2019" name="Int. J. Syst. Evol. Microbiol.">
        <title>The Global Catalogue of Microorganisms (GCM) 10K type strain sequencing project: providing services to taxonomists for standard genome sequencing and annotation.</title>
        <authorList>
            <consortium name="The Broad Institute Genomics Platform"/>
            <consortium name="The Broad Institute Genome Sequencing Center for Infectious Disease"/>
            <person name="Wu L."/>
            <person name="Ma J."/>
        </authorList>
    </citation>
    <scope>NUCLEOTIDE SEQUENCE [LARGE SCALE GENOMIC DNA]</scope>
    <source>
        <strain evidence="2">CGMCC 1.11013</strain>
    </source>
</reference>
<evidence type="ECO:0000313" key="1">
    <source>
        <dbReference type="EMBL" id="GGD86007.1"/>
    </source>
</evidence>
<keyword evidence="2" id="KW-1185">Reference proteome</keyword>
<evidence type="ECO:0000313" key="2">
    <source>
        <dbReference type="Proteomes" id="UP000597138"/>
    </source>
</evidence>
<sequence>MEAVRAGGPQVALPTGDGHAHGTTVVGVRCIRILPQRTNAAVFVANSGGLARLKRTELRRTLPFRFQAFRGELLPFFGRQLRKIEAVPFPNPESRS</sequence>
<proteinExistence type="predicted"/>
<name>A0ABQ1S014_9BURK</name>
<organism evidence="1 2">
    <name type="scientific">Caballeronia grimmiae</name>
    <dbReference type="NCBI Taxonomy" id="1071679"/>
    <lineage>
        <taxon>Bacteria</taxon>
        <taxon>Pseudomonadati</taxon>
        <taxon>Pseudomonadota</taxon>
        <taxon>Betaproteobacteria</taxon>
        <taxon>Burkholderiales</taxon>
        <taxon>Burkholderiaceae</taxon>
        <taxon>Caballeronia</taxon>
    </lineage>
</organism>